<feature type="compositionally biased region" description="Acidic residues" evidence="1">
    <location>
        <begin position="189"/>
        <end position="213"/>
    </location>
</feature>
<accession>A0AAP0Q960</accession>
<feature type="compositionally biased region" description="Acidic residues" evidence="1">
    <location>
        <begin position="132"/>
        <end position="146"/>
    </location>
</feature>
<keyword evidence="2" id="KW-0472">Membrane</keyword>
<keyword evidence="4" id="KW-1185">Reference proteome</keyword>
<evidence type="ECO:0000313" key="4">
    <source>
        <dbReference type="Proteomes" id="UP001428341"/>
    </source>
</evidence>
<protein>
    <submittedName>
        <fullName evidence="3">Uncharacterized protein</fullName>
    </submittedName>
</protein>
<feature type="compositionally biased region" description="Basic and acidic residues" evidence="1">
    <location>
        <begin position="229"/>
        <end position="253"/>
    </location>
</feature>
<gene>
    <name evidence="3" type="ORF">WN944_028584</name>
</gene>
<feature type="compositionally biased region" description="Acidic residues" evidence="1">
    <location>
        <begin position="154"/>
        <end position="166"/>
    </location>
</feature>
<dbReference type="PANTHER" id="PTHR33700:SF4">
    <property type="entry name" value="MYB-LIKE PROTEIN X"/>
    <property type="match status" value="1"/>
</dbReference>
<keyword evidence="2" id="KW-1133">Transmembrane helix</keyword>
<dbReference type="EMBL" id="JBCGBO010000025">
    <property type="protein sequence ID" value="KAK9176567.1"/>
    <property type="molecule type" value="Genomic_DNA"/>
</dbReference>
<evidence type="ECO:0000256" key="2">
    <source>
        <dbReference type="SAM" id="Phobius"/>
    </source>
</evidence>
<sequence>MIKRAPSRNHRSKGIKVKHVLQICLLLGVCFWLIYQVKHSHDKKREFDDKDAKVSVKAHSDDAILKLGRKDLPQVQEAAKNEKHEDEEEDAVEEEEKEVRKQEERDAVEDQEEANKHEEEEHDDGENKREDEEQQEENKNEEEQEEAGSKHEEEEQEEEIKNEEIEDERRGDGDDELDEQDQEKTEFETDREDEFIDEEKEREGEGDDNESEGNEGKEKDDQGENENSLDDHDHEGVDRNTHVAREEHYKADDASSAVSHDNQIIISETEKAASENSNENSERNVLLEDNKSNNTDEISGNQKNPELKYGEGEMSGSGATSNETTPKEKDHGAGSYNSQDHSPLTANNSSTEGGTEVSNNSTGLSTEMTGSSVQNGTEIKLDANPTPAQNVTLEGAANTEATDLQTTGLEQANNSNTASNGHQFDPNTTVSTKSVDVDAVTGDSFDISTPAVSETVIRLNASADGEVSSGSSAVNETASTTQNEMSNSDGKSGGTNESSDSSSTEGTVGASSESESGKTNESSDSSFNNGIVEAANEDRIDSSDSSVLQDDRESRIDLGTLPDIRSEVENVEDDAAE</sequence>
<feature type="region of interest" description="Disordered" evidence="1">
    <location>
        <begin position="66"/>
        <end position="389"/>
    </location>
</feature>
<feature type="compositionally biased region" description="Basic and acidic residues" evidence="1">
    <location>
        <begin position="280"/>
        <end position="291"/>
    </location>
</feature>
<reference evidence="3 4" key="1">
    <citation type="submission" date="2024-05" db="EMBL/GenBank/DDBJ databases">
        <title>Haplotype-resolved chromosome-level genome assembly of Huyou (Citrus changshanensis).</title>
        <authorList>
            <person name="Miao C."/>
            <person name="Chen W."/>
            <person name="Wu Y."/>
            <person name="Wang L."/>
            <person name="Zhao S."/>
            <person name="Grierson D."/>
            <person name="Xu C."/>
            <person name="Chen K."/>
        </authorList>
    </citation>
    <scope>NUCLEOTIDE SEQUENCE [LARGE SCALE GENOMIC DNA]</scope>
    <source>
        <strain evidence="3">01-14</strain>
        <tissue evidence="3">Leaf</tissue>
    </source>
</reference>
<feature type="compositionally biased region" description="Low complexity" evidence="1">
    <location>
        <begin position="494"/>
        <end position="507"/>
    </location>
</feature>
<comment type="caution">
    <text evidence="3">The sequence shown here is derived from an EMBL/GenBank/DDBJ whole genome shotgun (WGS) entry which is preliminary data.</text>
</comment>
<feature type="compositionally biased region" description="Polar residues" evidence="1">
    <location>
        <begin position="292"/>
        <end position="304"/>
    </location>
</feature>
<evidence type="ECO:0000256" key="1">
    <source>
        <dbReference type="SAM" id="MobiDB-lite"/>
    </source>
</evidence>
<organism evidence="3 4">
    <name type="scientific">Citrus x changshan-huyou</name>
    <dbReference type="NCBI Taxonomy" id="2935761"/>
    <lineage>
        <taxon>Eukaryota</taxon>
        <taxon>Viridiplantae</taxon>
        <taxon>Streptophyta</taxon>
        <taxon>Embryophyta</taxon>
        <taxon>Tracheophyta</taxon>
        <taxon>Spermatophyta</taxon>
        <taxon>Magnoliopsida</taxon>
        <taxon>eudicotyledons</taxon>
        <taxon>Gunneridae</taxon>
        <taxon>Pentapetalae</taxon>
        <taxon>rosids</taxon>
        <taxon>malvids</taxon>
        <taxon>Sapindales</taxon>
        <taxon>Rutaceae</taxon>
        <taxon>Aurantioideae</taxon>
        <taxon>Citrus</taxon>
    </lineage>
</organism>
<feature type="compositionally biased region" description="Basic and acidic residues" evidence="1">
    <location>
        <begin position="113"/>
        <end position="131"/>
    </location>
</feature>
<dbReference type="PANTHER" id="PTHR33700">
    <property type="entry name" value="MYB-LIKE PROTEIN X"/>
    <property type="match status" value="1"/>
</dbReference>
<feature type="transmembrane region" description="Helical" evidence="2">
    <location>
        <begin position="20"/>
        <end position="37"/>
    </location>
</feature>
<feature type="region of interest" description="Disordered" evidence="1">
    <location>
        <begin position="407"/>
        <end position="430"/>
    </location>
</feature>
<evidence type="ECO:0000313" key="3">
    <source>
        <dbReference type="EMBL" id="KAK9176567.1"/>
    </source>
</evidence>
<dbReference type="Proteomes" id="UP001428341">
    <property type="component" value="Unassembled WGS sequence"/>
</dbReference>
<name>A0AAP0Q960_9ROSI</name>
<feature type="compositionally biased region" description="Polar residues" evidence="1">
    <location>
        <begin position="468"/>
        <end position="490"/>
    </location>
</feature>
<feature type="compositionally biased region" description="Polar residues" evidence="1">
    <location>
        <begin position="509"/>
        <end position="529"/>
    </location>
</feature>
<dbReference type="AlphaFoldDB" id="A0AAP0Q960"/>
<feature type="compositionally biased region" description="Polar residues" evidence="1">
    <location>
        <begin position="256"/>
        <end position="266"/>
    </location>
</feature>
<keyword evidence="2" id="KW-0812">Transmembrane</keyword>
<feature type="compositionally biased region" description="Acidic residues" evidence="1">
    <location>
        <begin position="85"/>
        <end position="96"/>
    </location>
</feature>
<feature type="compositionally biased region" description="Polar residues" evidence="1">
    <location>
        <begin position="335"/>
        <end position="377"/>
    </location>
</feature>
<proteinExistence type="predicted"/>
<feature type="region of interest" description="Disordered" evidence="1">
    <location>
        <begin position="464"/>
        <end position="577"/>
    </location>
</feature>